<feature type="region of interest" description="Disordered" evidence="1">
    <location>
        <begin position="34"/>
        <end position="106"/>
    </location>
</feature>
<dbReference type="AlphaFoldDB" id="A0ABD0L6K4"/>
<evidence type="ECO:0000256" key="1">
    <source>
        <dbReference type="SAM" id="MobiDB-lite"/>
    </source>
</evidence>
<gene>
    <name evidence="2" type="ORF">BaRGS_00013832</name>
</gene>
<protein>
    <submittedName>
        <fullName evidence="2">Uncharacterized protein</fullName>
    </submittedName>
</protein>
<keyword evidence="3" id="KW-1185">Reference proteome</keyword>
<sequence length="120" mass="13334">MHNTQQVVSIRVLITASANQTAELILPIRVKDDISQPDSRAHSAHKRQSIHGKPLRSSQHNATAAYVGKPGGTSIDQSFSDRQGRVVVTGKHTRHSRRVGEDRTSHKYLPTSLRRVVIKL</sequence>
<dbReference type="Proteomes" id="UP001519460">
    <property type="component" value="Unassembled WGS sequence"/>
</dbReference>
<evidence type="ECO:0000313" key="3">
    <source>
        <dbReference type="Proteomes" id="UP001519460"/>
    </source>
</evidence>
<proteinExistence type="predicted"/>
<reference evidence="2 3" key="1">
    <citation type="journal article" date="2023" name="Sci. Data">
        <title>Genome assembly of the Korean intertidal mud-creeper Batillaria attramentaria.</title>
        <authorList>
            <person name="Patra A.K."/>
            <person name="Ho P.T."/>
            <person name="Jun S."/>
            <person name="Lee S.J."/>
            <person name="Kim Y."/>
            <person name="Won Y.J."/>
        </authorList>
    </citation>
    <scope>NUCLEOTIDE SEQUENCE [LARGE SCALE GENOMIC DNA]</scope>
    <source>
        <strain evidence="2">Wonlab-2016</strain>
    </source>
</reference>
<accession>A0ABD0L6K4</accession>
<dbReference type="EMBL" id="JACVVK020000079">
    <property type="protein sequence ID" value="KAK7494953.1"/>
    <property type="molecule type" value="Genomic_DNA"/>
</dbReference>
<comment type="caution">
    <text evidence="2">The sequence shown here is derived from an EMBL/GenBank/DDBJ whole genome shotgun (WGS) entry which is preliminary data.</text>
</comment>
<organism evidence="2 3">
    <name type="scientific">Batillaria attramentaria</name>
    <dbReference type="NCBI Taxonomy" id="370345"/>
    <lineage>
        <taxon>Eukaryota</taxon>
        <taxon>Metazoa</taxon>
        <taxon>Spiralia</taxon>
        <taxon>Lophotrochozoa</taxon>
        <taxon>Mollusca</taxon>
        <taxon>Gastropoda</taxon>
        <taxon>Caenogastropoda</taxon>
        <taxon>Sorbeoconcha</taxon>
        <taxon>Cerithioidea</taxon>
        <taxon>Batillariidae</taxon>
        <taxon>Batillaria</taxon>
    </lineage>
</organism>
<feature type="compositionally biased region" description="Basic residues" evidence="1">
    <location>
        <begin position="42"/>
        <end position="54"/>
    </location>
</feature>
<evidence type="ECO:0000313" key="2">
    <source>
        <dbReference type="EMBL" id="KAK7494953.1"/>
    </source>
</evidence>
<name>A0ABD0L6K4_9CAEN</name>